<keyword evidence="2" id="KW-1185">Reference proteome</keyword>
<organism evidence="1 2">
    <name type="scientific">Olleya sediminilitoris</name>
    <dbReference type="NCBI Taxonomy" id="2795739"/>
    <lineage>
        <taxon>Bacteria</taxon>
        <taxon>Pseudomonadati</taxon>
        <taxon>Bacteroidota</taxon>
        <taxon>Flavobacteriia</taxon>
        <taxon>Flavobacteriales</taxon>
        <taxon>Flavobacteriaceae</taxon>
    </lineage>
</organism>
<name>A0ABS1WK82_9FLAO</name>
<evidence type="ECO:0000313" key="2">
    <source>
        <dbReference type="Proteomes" id="UP000605013"/>
    </source>
</evidence>
<comment type="caution">
    <text evidence="1">The sequence shown here is derived from an EMBL/GenBank/DDBJ whole genome shotgun (WGS) entry which is preliminary data.</text>
</comment>
<accession>A0ABS1WK82</accession>
<dbReference type="Proteomes" id="UP000605013">
    <property type="component" value="Unassembled WGS sequence"/>
</dbReference>
<dbReference type="RefSeq" id="WP_202999793.1">
    <property type="nucleotide sequence ID" value="NZ_JAEMEF010000004.1"/>
</dbReference>
<protein>
    <submittedName>
        <fullName evidence="1">Uncharacterized protein</fullName>
    </submittedName>
</protein>
<sequence>MGLQEQRAAKAIEDQYLSAYQNDINTLIGQDTPITIHWDTFELDYIKFVPSVCLQRLTDALKGVCQDHLGKTAVQNQIKNIHVFCIANEGAEAKKELKLDAGVLSLTACWGGHHSVFFPDITIQNYLENKL</sequence>
<proteinExistence type="predicted"/>
<gene>
    <name evidence="1" type="ORF">JAO71_06925</name>
</gene>
<dbReference type="EMBL" id="JAEMEF010000004">
    <property type="protein sequence ID" value="MBL7559537.1"/>
    <property type="molecule type" value="Genomic_DNA"/>
</dbReference>
<evidence type="ECO:0000313" key="1">
    <source>
        <dbReference type="EMBL" id="MBL7559537.1"/>
    </source>
</evidence>
<reference evidence="1 2" key="1">
    <citation type="submission" date="2020-12" db="EMBL/GenBank/DDBJ databases">
        <title>Olleya sediminilitoris sp. nov., isolated from a tidal flat.</title>
        <authorList>
            <person name="Park S."/>
            <person name="Yoon J.-H."/>
        </authorList>
    </citation>
    <scope>NUCLEOTIDE SEQUENCE [LARGE SCALE GENOMIC DNA]</scope>
    <source>
        <strain evidence="1 2">YSTF-M6</strain>
    </source>
</reference>